<dbReference type="InterPro" id="IPR038441">
    <property type="entry name" value="THAP_Znf_sf"/>
</dbReference>
<dbReference type="AlphaFoldDB" id="A0A9J6G8E5"/>
<accession>A0A9J6G8E5</accession>
<dbReference type="Proteomes" id="UP000821853">
    <property type="component" value="Chromosome 3"/>
</dbReference>
<evidence type="ECO:0000313" key="8">
    <source>
        <dbReference type="Proteomes" id="UP000821853"/>
    </source>
</evidence>
<dbReference type="PROSITE" id="PS50950">
    <property type="entry name" value="ZF_THAP"/>
    <property type="match status" value="1"/>
</dbReference>
<dbReference type="VEuPathDB" id="VectorBase:HLOH_047441"/>
<keyword evidence="3" id="KW-0862">Zinc</keyword>
<keyword evidence="2 5" id="KW-0863">Zinc-finger</keyword>
<evidence type="ECO:0000256" key="5">
    <source>
        <dbReference type="PROSITE-ProRule" id="PRU00309"/>
    </source>
</evidence>
<comment type="caution">
    <text evidence="7">The sequence shown here is derived from an EMBL/GenBank/DDBJ whole genome shotgun (WGS) entry which is preliminary data.</text>
</comment>
<dbReference type="PANTHER" id="PTHR46927">
    <property type="entry name" value="AGAP005574-PA"/>
    <property type="match status" value="1"/>
</dbReference>
<dbReference type="InterPro" id="IPR006612">
    <property type="entry name" value="THAP_Znf"/>
</dbReference>
<feature type="domain" description="THAP-type" evidence="6">
    <location>
        <begin position="1"/>
        <end position="95"/>
    </location>
</feature>
<dbReference type="OrthoDB" id="6513675at2759"/>
<dbReference type="Gene3D" id="6.20.210.20">
    <property type="entry name" value="THAP domain"/>
    <property type="match status" value="1"/>
</dbReference>
<reference evidence="7 8" key="1">
    <citation type="journal article" date="2020" name="Cell">
        <title>Large-Scale Comparative Analyses of Tick Genomes Elucidate Their Genetic Diversity and Vector Capacities.</title>
        <authorList>
            <consortium name="Tick Genome and Microbiome Consortium (TIGMIC)"/>
            <person name="Jia N."/>
            <person name="Wang J."/>
            <person name="Shi W."/>
            <person name="Du L."/>
            <person name="Sun Y."/>
            <person name="Zhan W."/>
            <person name="Jiang J.F."/>
            <person name="Wang Q."/>
            <person name="Zhang B."/>
            <person name="Ji P."/>
            <person name="Bell-Sakyi L."/>
            <person name="Cui X.M."/>
            <person name="Yuan T.T."/>
            <person name="Jiang B.G."/>
            <person name="Yang W.F."/>
            <person name="Lam T.T."/>
            <person name="Chang Q.C."/>
            <person name="Ding S.J."/>
            <person name="Wang X.J."/>
            <person name="Zhu J.G."/>
            <person name="Ruan X.D."/>
            <person name="Zhao L."/>
            <person name="Wei J.T."/>
            <person name="Ye R.Z."/>
            <person name="Que T.C."/>
            <person name="Du C.H."/>
            <person name="Zhou Y.H."/>
            <person name="Cheng J.X."/>
            <person name="Dai P.F."/>
            <person name="Guo W.B."/>
            <person name="Han X.H."/>
            <person name="Huang E.J."/>
            <person name="Li L.F."/>
            <person name="Wei W."/>
            <person name="Gao Y.C."/>
            <person name="Liu J.Z."/>
            <person name="Shao H.Z."/>
            <person name="Wang X."/>
            <person name="Wang C.C."/>
            <person name="Yang T.C."/>
            <person name="Huo Q.B."/>
            <person name="Li W."/>
            <person name="Chen H.Y."/>
            <person name="Chen S.E."/>
            <person name="Zhou L.G."/>
            <person name="Ni X.B."/>
            <person name="Tian J.H."/>
            <person name="Sheng Y."/>
            <person name="Liu T."/>
            <person name="Pan Y.S."/>
            <person name="Xia L.Y."/>
            <person name="Li J."/>
            <person name="Zhao F."/>
            <person name="Cao W.C."/>
        </authorList>
    </citation>
    <scope>NUCLEOTIDE SEQUENCE [LARGE SCALE GENOMIC DNA]</scope>
    <source>
        <strain evidence="7">HaeL-2018</strain>
    </source>
</reference>
<evidence type="ECO:0000259" key="6">
    <source>
        <dbReference type="PROSITE" id="PS50950"/>
    </source>
</evidence>
<keyword evidence="4 5" id="KW-0238">DNA-binding</keyword>
<evidence type="ECO:0000256" key="2">
    <source>
        <dbReference type="ARBA" id="ARBA00022771"/>
    </source>
</evidence>
<dbReference type="SUPFAM" id="SSF57716">
    <property type="entry name" value="Glucocorticoid receptor-like (DNA-binding domain)"/>
    <property type="match status" value="1"/>
</dbReference>
<evidence type="ECO:0000256" key="1">
    <source>
        <dbReference type="ARBA" id="ARBA00022723"/>
    </source>
</evidence>
<evidence type="ECO:0000256" key="4">
    <source>
        <dbReference type="ARBA" id="ARBA00023125"/>
    </source>
</evidence>
<dbReference type="GO" id="GO:0003677">
    <property type="term" value="F:DNA binding"/>
    <property type="evidence" value="ECO:0007669"/>
    <property type="project" value="UniProtKB-UniRule"/>
</dbReference>
<evidence type="ECO:0000313" key="7">
    <source>
        <dbReference type="EMBL" id="KAH9371557.1"/>
    </source>
</evidence>
<sequence>MGRKCVVPNCNSGYASCKEKVITFEVPSDPVRLAVWARAIPRKDRELTSHDYVCEKHFSESDIERRRYYGELGGELLLDKPKRPVLSPDAVPSIFPNCPNYLSSVRKKRKPTRPAVTCAKHAKTETSVVQDANMHATRDGEDNEAVCPVTSYVVYEPAVGRASTSASNCEETSSGICGVGTNDRLCAVTSGVADVHPQIATPKLKSPEMCLLDKLVGEEEIVMPGVAWSRQDIVEGAVSICFVEMKKSSPTIPLFVNKSLEFTVCKGSANVTEYVLQREVNSMVVNVPTGTQHC</sequence>
<keyword evidence="1" id="KW-0479">Metal-binding</keyword>
<protein>
    <recommendedName>
        <fullName evidence="6">THAP-type domain-containing protein</fullName>
    </recommendedName>
</protein>
<dbReference type="GO" id="GO:0008270">
    <property type="term" value="F:zinc ion binding"/>
    <property type="evidence" value="ECO:0007669"/>
    <property type="project" value="UniProtKB-KW"/>
</dbReference>
<dbReference type="InterPro" id="IPR052224">
    <property type="entry name" value="THAP_domain_protein"/>
</dbReference>
<dbReference type="Pfam" id="PF05485">
    <property type="entry name" value="THAP"/>
    <property type="match status" value="1"/>
</dbReference>
<dbReference type="SMART" id="SM00692">
    <property type="entry name" value="DM3"/>
    <property type="match status" value="1"/>
</dbReference>
<dbReference type="PANTHER" id="PTHR46927:SF3">
    <property type="entry name" value="THAP-TYPE DOMAIN-CONTAINING PROTEIN"/>
    <property type="match status" value="1"/>
</dbReference>
<organism evidence="7 8">
    <name type="scientific">Haemaphysalis longicornis</name>
    <name type="common">Bush tick</name>
    <dbReference type="NCBI Taxonomy" id="44386"/>
    <lineage>
        <taxon>Eukaryota</taxon>
        <taxon>Metazoa</taxon>
        <taxon>Ecdysozoa</taxon>
        <taxon>Arthropoda</taxon>
        <taxon>Chelicerata</taxon>
        <taxon>Arachnida</taxon>
        <taxon>Acari</taxon>
        <taxon>Parasitiformes</taxon>
        <taxon>Ixodida</taxon>
        <taxon>Ixodoidea</taxon>
        <taxon>Ixodidae</taxon>
        <taxon>Haemaphysalinae</taxon>
        <taxon>Haemaphysalis</taxon>
    </lineage>
</organism>
<dbReference type="SMART" id="SM00980">
    <property type="entry name" value="THAP"/>
    <property type="match status" value="1"/>
</dbReference>
<keyword evidence="8" id="KW-1185">Reference proteome</keyword>
<proteinExistence type="predicted"/>
<dbReference type="EMBL" id="JABSTR010000005">
    <property type="protein sequence ID" value="KAH9371557.1"/>
    <property type="molecule type" value="Genomic_DNA"/>
</dbReference>
<name>A0A9J6G8E5_HAELO</name>
<evidence type="ECO:0000256" key="3">
    <source>
        <dbReference type="ARBA" id="ARBA00022833"/>
    </source>
</evidence>
<gene>
    <name evidence="7" type="ORF">HPB48_011419</name>
</gene>